<dbReference type="InterPro" id="IPR000626">
    <property type="entry name" value="Ubiquitin-like_dom"/>
</dbReference>
<reference evidence="4 5" key="1">
    <citation type="submission" date="2017-09" db="EMBL/GenBank/DDBJ databases">
        <authorList>
            <consortium name="International Durum Wheat Genome Sequencing Consortium (IDWGSC)"/>
            <person name="Milanesi L."/>
        </authorList>
    </citation>
    <scope>NUCLEOTIDE SEQUENCE [LARGE SCALE GENOMIC DNA]</scope>
    <source>
        <strain evidence="5">cv. Svevo</strain>
    </source>
</reference>
<feature type="domain" description="Ubiquitin-like" evidence="3">
    <location>
        <begin position="212"/>
        <end position="283"/>
    </location>
</feature>
<keyword evidence="5" id="KW-1185">Reference proteome</keyword>
<evidence type="ECO:0000313" key="5">
    <source>
        <dbReference type="Proteomes" id="UP000324705"/>
    </source>
</evidence>
<dbReference type="InterPro" id="IPR029071">
    <property type="entry name" value="Ubiquitin-like_domsf"/>
</dbReference>
<organism evidence="4 5">
    <name type="scientific">Triticum turgidum subsp. durum</name>
    <name type="common">Durum wheat</name>
    <name type="synonym">Triticum durum</name>
    <dbReference type="NCBI Taxonomy" id="4567"/>
    <lineage>
        <taxon>Eukaryota</taxon>
        <taxon>Viridiplantae</taxon>
        <taxon>Streptophyta</taxon>
        <taxon>Embryophyta</taxon>
        <taxon>Tracheophyta</taxon>
        <taxon>Spermatophyta</taxon>
        <taxon>Magnoliopsida</taxon>
        <taxon>Liliopsida</taxon>
        <taxon>Poales</taxon>
        <taxon>Poaceae</taxon>
        <taxon>BOP clade</taxon>
        <taxon>Pooideae</taxon>
        <taxon>Triticodae</taxon>
        <taxon>Triticeae</taxon>
        <taxon>Triticinae</taxon>
        <taxon>Triticum</taxon>
    </lineage>
</organism>
<dbReference type="InterPro" id="IPR050158">
    <property type="entry name" value="Ubiquitin_ubiquitin-like"/>
</dbReference>
<feature type="region of interest" description="Disordered" evidence="2">
    <location>
        <begin position="39"/>
        <end position="110"/>
    </location>
</feature>
<dbReference type="GO" id="GO:0003729">
    <property type="term" value="F:mRNA binding"/>
    <property type="evidence" value="ECO:0007669"/>
    <property type="project" value="UniProtKB-ARBA"/>
</dbReference>
<keyword evidence="1" id="KW-1017">Isopeptide bond</keyword>
<dbReference type="InterPro" id="IPR019956">
    <property type="entry name" value="Ubiquitin_dom"/>
</dbReference>
<dbReference type="PRINTS" id="PR00348">
    <property type="entry name" value="UBIQUITIN"/>
</dbReference>
<dbReference type="PANTHER" id="PTHR10666">
    <property type="entry name" value="UBIQUITIN"/>
    <property type="match status" value="1"/>
</dbReference>
<evidence type="ECO:0000313" key="4">
    <source>
        <dbReference type="EMBL" id="VAI26004.1"/>
    </source>
</evidence>
<dbReference type="Gene3D" id="3.10.20.90">
    <property type="entry name" value="Phosphatidylinositol 3-kinase Catalytic Subunit, Chain A, domain 1"/>
    <property type="match status" value="2"/>
</dbReference>
<sequence length="574" mass="64476">MNDGGPEAAPLEFPSAEWRRVYYRLQGLLPRAEASRERWKAAYSELPPGANPKLAELQERDLADSEAREALPDADNSQLEETSQKRRKLTNGETSQKKRTKLTNGETSKEKRLKLTNEMHLQRCTMQIFVKINCSIFRKNRKTHCLKTITLEVMRSNMIYGVKEKIQDKEGIPAVQQRLMFGSELLVDSCSLEDYNIEEESTLTLDLVPQGMHIFIRARSGKIMTIGVDGEDSLYSVKAKFFDETGIPPGRQRLFFAGKQLEDGRTLADYDVQNESTLHVAFRGITRRSGQMRISVRTVTRKKVIERAMKRRQAVDNIKAWIYSELCILPEEQQLSGEDGAPLAEVIRRSCIVVLQIRPPGESLNNIDAEENWITTTFACLMHQIIQGEHVVQGSDSKNTMYGSTMFDFVSNASISMQLKETVSHVELTQNDSAHEDIARDFRAEINKLKEVEAAKATEAAQTLQQSIDELQVVDREKDDEIDRLRAEAVDAENKETSPKKSQKRRRNTSELQLEQCTVHDPLSVSSLAFSTVSLKITPATIVHVCSGCRYSSSRSPATAEAAAAAAVACRGCG</sequence>
<dbReference type="Proteomes" id="UP000324705">
    <property type="component" value="Chromosome 5A"/>
</dbReference>
<dbReference type="EMBL" id="LT934119">
    <property type="protein sequence ID" value="VAI26004.1"/>
    <property type="molecule type" value="Genomic_DNA"/>
</dbReference>
<feature type="domain" description="Ubiquitin-like" evidence="3">
    <location>
        <begin position="126"/>
        <end position="212"/>
    </location>
</feature>
<name>A0A9R1AFC0_TRITD</name>
<protein>
    <recommendedName>
        <fullName evidence="3">Ubiquitin-like domain-containing protein</fullName>
    </recommendedName>
</protein>
<dbReference type="Gramene" id="TRITD5Av1G256730.1">
    <property type="protein sequence ID" value="TRITD5Av1G256730.1"/>
    <property type="gene ID" value="TRITD5Av1G256730"/>
</dbReference>
<accession>A0A9R1AFC0</accession>
<evidence type="ECO:0000256" key="1">
    <source>
        <dbReference type="ARBA" id="ARBA00022499"/>
    </source>
</evidence>
<dbReference type="Pfam" id="PF00240">
    <property type="entry name" value="ubiquitin"/>
    <property type="match status" value="2"/>
</dbReference>
<dbReference type="AlphaFoldDB" id="A0A9R1AFC0"/>
<feature type="compositionally biased region" description="Basic and acidic residues" evidence="2">
    <location>
        <begin position="487"/>
        <end position="499"/>
    </location>
</feature>
<evidence type="ECO:0000259" key="3">
    <source>
        <dbReference type="PROSITE" id="PS50053"/>
    </source>
</evidence>
<dbReference type="OMA" id="DSAHEDI"/>
<dbReference type="PROSITE" id="PS50053">
    <property type="entry name" value="UBIQUITIN_2"/>
    <property type="match status" value="2"/>
</dbReference>
<proteinExistence type="predicted"/>
<dbReference type="SUPFAM" id="SSF54236">
    <property type="entry name" value="Ubiquitin-like"/>
    <property type="match status" value="2"/>
</dbReference>
<evidence type="ECO:0000256" key="2">
    <source>
        <dbReference type="SAM" id="MobiDB-lite"/>
    </source>
</evidence>
<dbReference type="SMART" id="SM00213">
    <property type="entry name" value="UBQ"/>
    <property type="match status" value="3"/>
</dbReference>
<gene>
    <name evidence="4" type="ORF">TRITD_5Av1G256730</name>
</gene>
<feature type="region of interest" description="Disordered" evidence="2">
    <location>
        <begin position="487"/>
        <end position="513"/>
    </location>
</feature>
<feature type="compositionally biased region" description="Basic and acidic residues" evidence="2">
    <location>
        <begin position="56"/>
        <end position="71"/>
    </location>
</feature>